<dbReference type="EMBL" id="MAGO01000002">
    <property type="protein sequence ID" value="OCC16011.1"/>
    <property type="molecule type" value="Genomic_DNA"/>
</dbReference>
<dbReference type="GO" id="GO:0008408">
    <property type="term" value="F:3'-5' exonuclease activity"/>
    <property type="evidence" value="ECO:0007669"/>
    <property type="project" value="InterPro"/>
</dbReference>
<evidence type="ECO:0000259" key="1">
    <source>
        <dbReference type="Pfam" id="PF01336"/>
    </source>
</evidence>
<sequence>MNPIETNLDFHIFDLWVNGHPLEYLRPQLNALGFLSKKDLETIPNNSMVKVAGALVMVHTPPTRSGKRVMFITIEDETGLIDLVAFEDIQKKWAREIFTSEILAVEGILKKEGKGKRAMSIVVKRIFPQIP</sequence>
<protein>
    <submittedName>
        <fullName evidence="2">DNA polymerase</fullName>
    </submittedName>
</protein>
<comment type="caution">
    <text evidence="2">The sequence shown here is derived from an EMBL/GenBank/DDBJ whole genome shotgun (WGS) entry which is preliminary data.</text>
</comment>
<dbReference type="SUPFAM" id="SSF50249">
    <property type="entry name" value="Nucleic acid-binding proteins"/>
    <property type="match status" value="1"/>
</dbReference>
<name>A0A1B9F8B3_9BACT</name>
<dbReference type="GO" id="GO:0006260">
    <property type="term" value="P:DNA replication"/>
    <property type="evidence" value="ECO:0007669"/>
    <property type="project" value="InterPro"/>
</dbReference>
<dbReference type="CDD" id="cd04485">
    <property type="entry name" value="DnaE_OBF"/>
    <property type="match status" value="1"/>
</dbReference>
<proteinExistence type="predicted"/>
<dbReference type="Pfam" id="PF01336">
    <property type="entry name" value="tRNA_anti-codon"/>
    <property type="match status" value="1"/>
</dbReference>
<dbReference type="InterPro" id="IPR012340">
    <property type="entry name" value="NA-bd_OB-fold"/>
</dbReference>
<dbReference type="Gene3D" id="2.40.50.140">
    <property type="entry name" value="Nucleic acid-binding proteins"/>
    <property type="match status" value="1"/>
</dbReference>
<dbReference type="STRING" id="1156395.DBT_0473"/>
<accession>A0A1B9F8B3</accession>
<dbReference type="PANTHER" id="PTHR32294">
    <property type="entry name" value="DNA POLYMERASE III SUBUNIT ALPHA"/>
    <property type="match status" value="1"/>
</dbReference>
<evidence type="ECO:0000313" key="3">
    <source>
        <dbReference type="Proteomes" id="UP000093080"/>
    </source>
</evidence>
<dbReference type="InterPro" id="IPR004805">
    <property type="entry name" value="DnaE2/DnaE/PolC"/>
</dbReference>
<evidence type="ECO:0000313" key="2">
    <source>
        <dbReference type="EMBL" id="OCC16011.1"/>
    </source>
</evidence>
<reference evidence="2 3" key="1">
    <citation type="submission" date="2016-06" db="EMBL/GenBank/DDBJ databases">
        <title>Respiratory ammonification of nitrate coupled to the oxidation of elemental sulfur in deep-sea autotrophic thermophilic bacteria.</title>
        <authorList>
            <person name="Slobodkina G.B."/>
            <person name="Mardanov A.V."/>
            <person name="Ravin N.V."/>
            <person name="Frolova A.A."/>
            <person name="Viryasiv M.B."/>
            <person name="Chernyh N.A."/>
            <person name="Bonch-Osmolovskaya E.A."/>
            <person name="Slobodkin A.I."/>
        </authorList>
    </citation>
    <scope>NUCLEOTIDE SEQUENCE [LARGE SCALE GENOMIC DNA]</scope>
    <source>
        <strain evidence="2 3">S69</strain>
    </source>
</reference>
<dbReference type="AlphaFoldDB" id="A0A1B9F8B3"/>
<dbReference type="PANTHER" id="PTHR32294:SF5">
    <property type="entry name" value="DNA POLYMERASE III POLC-TYPE"/>
    <property type="match status" value="1"/>
</dbReference>
<organism evidence="2 3">
    <name type="scientific">Dissulfuribacter thermophilus</name>
    <dbReference type="NCBI Taxonomy" id="1156395"/>
    <lineage>
        <taxon>Bacteria</taxon>
        <taxon>Pseudomonadati</taxon>
        <taxon>Thermodesulfobacteriota</taxon>
        <taxon>Dissulfuribacteria</taxon>
        <taxon>Dissulfuribacterales</taxon>
        <taxon>Dissulfuribacteraceae</taxon>
        <taxon>Dissulfuribacter</taxon>
    </lineage>
</organism>
<gene>
    <name evidence="2" type="ORF">DBT_0473</name>
</gene>
<dbReference type="OrthoDB" id="5520968at2"/>
<dbReference type="Proteomes" id="UP000093080">
    <property type="component" value="Unassembled WGS sequence"/>
</dbReference>
<feature type="domain" description="OB" evidence="1">
    <location>
        <begin position="49"/>
        <end position="127"/>
    </location>
</feature>
<dbReference type="InterPro" id="IPR004365">
    <property type="entry name" value="NA-bd_OB_tRNA"/>
</dbReference>
<keyword evidence="3" id="KW-1185">Reference proteome</keyword>
<dbReference type="RefSeq" id="WP_067616019.1">
    <property type="nucleotide sequence ID" value="NZ_MAGO01000002.1"/>
</dbReference>
<dbReference type="GO" id="GO:0003676">
    <property type="term" value="F:nucleic acid binding"/>
    <property type="evidence" value="ECO:0007669"/>
    <property type="project" value="InterPro"/>
</dbReference>